<comment type="caution">
    <text evidence="1">The sequence shown here is derived from an EMBL/GenBank/DDBJ whole genome shotgun (WGS) entry which is preliminary data.</text>
</comment>
<name>A0ACC6P6W7_9BACL</name>
<dbReference type="Proteomes" id="UP001380953">
    <property type="component" value="Unassembled WGS sequence"/>
</dbReference>
<sequence length="466" mass="50357">MNTGRIISITGPVVDVEFERGQLPEILNALKVKKVTENGQAIDLTLEVSNHLGDNTVRCIAMSSTDGLTRGSAAVDTGAPISVPVGEITLGRVFNVLGEPIDEAGDVVSPVNNPIHRQPPTFDELSTQAEMLETGIKVIDLLAPYAKGGKIGLFGGAGVGKTVTIQELINNIAQEHGGISVFAGVGERTREGNDLYHEMRESGVISKTAMVFGQMNEPPGARLRVALTGLTMAEFFRDEEGRDVLLFVDNIFRFTQAGSEVSALLGRMPSAVGYQPTLATEMGQLQERITSTKKGSVTSIQAIYVPADDYTDPAPATTFAHLDATTNLERKISEMGIFPAVDPLASSSRILAPDVVGEEHYEVAQGVKQLLARYRELQDIIAILGMDELSEDDKVIVARARKIQRFLSQPFHVAEAFTGLKGRYVPVKETIRSFREILDGKHDGLPEAAFLFVGTIEEAVEKAKTL</sequence>
<evidence type="ECO:0000313" key="2">
    <source>
        <dbReference type="Proteomes" id="UP001380953"/>
    </source>
</evidence>
<dbReference type="EMBL" id="JBBKAR010000003">
    <property type="protein sequence ID" value="MEJ8302670.1"/>
    <property type="molecule type" value="Genomic_DNA"/>
</dbReference>
<keyword evidence="2" id="KW-1185">Reference proteome</keyword>
<evidence type="ECO:0000313" key="1">
    <source>
        <dbReference type="EMBL" id="MEJ8302670.1"/>
    </source>
</evidence>
<gene>
    <name evidence="1" type="primary">atpD</name>
    <name evidence="1" type="ORF">WKI47_01935</name>
</gene>
<organism evidence="1 2">
    <name type="scientific">Saccharibacillus sacchari</name>
    <dbReference type="NCBI Taxonomy" id="456493"/>
    <lineage>
        <taxon>Bacteria</taxon>
        <taxon>Bacillati</taxon>
        <taxon>Bacillota</taxon>
        <taxon>Bacilli</taxon>
        <taxon>Bacillales</taxon>
        <taxon>Paenibacillaceae</taxon>
        <taxon>Saccharibacillus</taxon>
    </lineage>
</organism>
<accession>A0ACC6P6W7</accession>
<proteinExistence type="predicted"/>
<protein>
    <submittedName>
        <fullName evidence="1">F0F1 ATP synthase subunit beta</fullName>
    </submittedName>
</protein>
<reference evidence="1" key="1">
    <citation type="submission" date="2024-03" db="EMBL/GenBank/DDBJ databases">
        <title>Whole genome sequecning of epiphytes from Marcgravia umbellata leaves.</title>
        <authorList>
            <person name="Kumar G."/>
            <person name="Savka M.A."/>
        </authorList>
    </citation>
    <scope>NUCLEOTIDE SEQUENCE</scope>
    <source>
        <strain evidence="1">RIT_BL5</strain>
    </source>
</reference>